<comment type="caution">
    <text evidence="12">The sequence shown here is derived from an EMBL/GenBank/DDBJ whole genome shotgun (WGS) entry which is preliminary data.</text>
</comment>
<dbReference type="InterPro" id="IPR000222">
    <property type="entry name" value="PP2C_BS"/>
</dbReference>
<keyword evidence="5 9" id="KW-0378">Hydrolase</keyword>
<evidence type="ECO:0000256" key="4">
    <source>
        <dbReference type="ARBA" id="ARBA00022723"/>
    </source>
</evidence>
<keyword evidence="10" id="KW-0175">Coiled coil</keyword>
<gene>
    <name evidence="12" type="primary">PP2CA_1</name>
    <name evidence="12" type="ORF">CK203_010128</name>
</gene>
<dbReference type="PROSITE" id="PS01032">
    <property type="entry name" value="PPM_1"/>
    <property type="match status" value="1"/>
</dbReference>
<evidence type="ECO:0000313" key="13">
    <source>
        <dbReference type="Proteomes" id="UP000288805"/>
    </source>
</evidence>
<evidence type="ECO:0000256" key="1">
    <source>
        <dbReference type="ARBA" id="ARBA00001936"/>
    </source>
</evidence>
<dbReference type="SMART" id="SM00332">
    <property type="entry name" value="PP2Cc"/>
    <property type="match status" value="1"/>
</dbReference>
<evidence type="ECO:0000256" key="8">
    <source>
        <dbReference type="ARBA" id="ARBA00023211"/>
    </source>
</evidence>
<evidence type="ECO:0000256" key="3">
    <source>
        <dbReference type="ARBA" id="ARBA00013081"/>
    </source>
</evidence>
<evidence type="ECO:0000256" key="6">
    <source>
        <dbReference type="ARBA" id="ARBA00022842"/>
    </source>
</evidence>
<dbReference type="Gene3D" id="3.60.40.10">
    <property type="entry name" value="PPM-type phosphatase domain"/>
    <property type="match status" value="1"/>
</dbReference>
<keyword evidence="8" id="KW-0464">Manganese</keyword>
<keyword evidence="4" id="KW-0479">Metal-binding</keyword>
<evidence type="ECO:0000256" key="7">
    <source>
        <dbReference type="ARBA" id="ARBA00022912"/>
    </source>
</evidence>
<dbReference type="InterPro" id="IPR036457">
    <property type="entry name" value="PPM-type-like_dom_sf"/>
</dbReference>
<dbReference type="GO" id="GO:0004722">
    <property type="term" value="F:protein serine/threonine phosphatase activity"/>
    <property type="evidence" value="ECO:0007669"/>
    <property type="project" value="UniProtKB-EC"/>
</dbReference>
<dbReference type="CDD" id="cd00143">
    <property type="entry name" value="PP2Cc"/>
    <property type="match status" value="1"/>
</dbReference>
<dbReference type="InterPro" id="IPR015655">
    <property type="entry name" value="PP2C"/>
</dbReference>
<dbReference type="InterPro" id="IPR001932">
    <property type="entry name" value="PPM-type_phosphatase-like_dom"/>
</dbReference>
<feature type="coiled-coil region" evidence="10">
    <location>
        <begin position="55"/>
        <end position="82"/>
    </location>
</feature>
<name>A0A438JY74_VITVI</name>
<dbReference type="GO" id="GO:0046872">
    <property type="term" value="F:metal ion binding"/>
    <property type="evidence" value="ECO:0007669"/>
    <property type="project" value="UniProtKB-KW"/>
</dbReference>
<evidence type="ECO:0000256" key="2">
    <source>
        <dbReference type="ARBA" id="ARBA00001946"/>
    </source>
</evidence>
<evidence type="ECO:0000256" key="5">
    <source>
        <dbReference type="ARBA" id="ARBA00022801"/>
    </source>
</evidence>
<evidence type="ECO:0000313" key="12">
    <source>
        <dbReference type="EMBL" id="RVX13895.1"/>
    </source>
</evidence>
<evidence type="ECO:0000256" key="10">
    <source>
        <dbReference type="SAM" id="Coils"/>
    </source>
</evidence>
<dbReference type="EC" id="3.1.3.16" evidence="3"/>
<accession>A0A438JY74</accession>
<keyword evidence="6" id="KW-0460">Magnesium</keyword>
<dbReference type="PROSITE" id="PS51746">
    <property type="entry name" value="PPM_2"/>
    <property type="match status" value="1"/>
</dbReference>
<dbReference type="AlphaFoldDB" id="A0A438JY74"/>
<organism evidence="12 13">
    <name type="scientific">Vitis vinifera</name>
    <name type="common">Grape</name>
    <dbReference type="NCBI Taxonomy" id="29760"/>
    <lineage>
        <taxon>Eukaryota</taxon>
        <taxon>Viridiplantae</taxon>
        <taxon>Streptophyta</taxon>
        <taxon>Embryophyta</taxon>
        <taxon>Tracheophyta</taxon>
        <taxon>Spermatophyta</taxon>
        <taxon>Magnoliopsida</taxon>
        <taxon>eudicotyledons</taxon>
        <taxon>Gunneridae</taxon>
        <taxon>Pentapetalae</taxon>
        <taxon>rosids</taxon>
        <taxon>Vitales</taxon>
        <taxon>Vitaceae</taxon>
        <taxon>Viteae</taxon>
        <taxon>Vitis</taxon>
    </lineage>
</organism>
<feature type="domain" description="PPM-type phosphatase" evidence="11">
    <location>
        <begin position="105"/>
        <end position="476"/>
    </location>
</feature>
<evidence type="ECO:0000259" key="11">
    <source>
        <dbReference type="PROSITE" id="PS51746"/>
    </source>
</evidence>
<reference evidence="12 13" key="1">
    <citation type="journal article" date="2018" name="PLoS Genet.">
        <title>Population sequencing reveals clonal diversity and ancestral inbreeding in the grapevine cultivar Chardonnay.</title>
        <authorList>
            <person name="Roach M.J."/>
            <person name="Johnson D.L."/>
            <person name="Bohlmann J."/>
            <person name="van Vuuren H.J."/>
            <person name="Jones S.J."/>
            <person name="Pretorius I.S."/>
            <person name="Schmidt S.A."/>
            <person name="Borneman A.R."/>
        </authorList>
    </citation>
    <scope>NUCLEOTIDE SEQUENCE [LARGE SCALE GENOMIC DNA]</scope>
    <source>
        <strain evidence="13">cv. Chardonnay</strain>
        <tissue evidence="12">Leaf</tissue>
    </source>
</reference>
<comment type="cofactor">
    <cofactor evidence="2">
        <name>Mg(2+)</name>
        <dbReference type="ChEBI" id="CHEBI:18420"/>
    </cofactor>
</comment>
<dbReference type="Pfam" id="PF00481">
    <property type="entry name" value="PP2C"/>
    <property type="match status" value="2"/>
</dbReference>
<dbReference type="Proteomes" id="UP000288805">
    <property type="component" value="Unassembled WGS sequence"/>
</dbReference>
<sequence>MAGICCGVVGESKTQAAIEPSSRPARRRRVDVRHLKFVAGVSVPTPEKSRKRQKLEVYDKTASEAARECENALENCKVQEDESVELKGGVSVQVEQDQLVQECPKFGMTSVRGRRRDMEDAVSIHPSFWGQDAQNCTGLHYYGVYDGHGCSHVAMKCKDRMHEIAKEEIDRCGQSWEQVMERSFSRMDKEVVEWCNGQSSSNCRCELRTPQCDAVGSTAVVAIVTPDKVVVSNCGDSRAVLCRNGVAIPLSSDHKSEDLNTPDDAFLPNLPSLTCALGCTFYCETRLRVPVTLQSLGLVVGLELFGTFGCGTRGHLCCVCFANRIFTVVVCISRPDRPDELLRIQAAGGRVIYWDVPRVLGVLAMSRAIGDNYLKPYVISEPEVTTWDRSPEDECLILASDGLWDVVSNDTACGVARMCLNAQAPPSPPVSPETGSGIGAGGESSDKACLDASMLLTKLALARDSADNVSVVVVDLRNK</sequence>
<proteinExistence type="inferred from homology"/>
<dbReference type="EMBL" id="QGNW01000023">
    <property type="protein sequence ID" value="RVX13895.1"/>
    <property type="molecule type" value="Genomic_DNA"/>
</dbReference>
<comment type="cofactor">
    <cofactor evidence="1">
        <name>Mn(2+)</name>
        <dbReference type="ChEBI" id="CHEBI:29035"/>
    </cofactor>
</comment>
<keyword evidence="7 9" id="KW-0904">Protein phosphatase</keyword>
<evidence type="ECO:0000256" key="9">
    <source>
        <dbReference type="RuleBase" id="RU003465"/>
    </source>
</evidence>
<dbReference type="SUPFAM" id="SSF81606">
    <property type="entry name" value="PP2C-like"/>
    <property type="match status" value="2"/>
</dbReference>
<protein>
    <recommendedName>
        <fullName evidence="3">protein-serine/threonine phosphatase</fullName>
        <ecNumber evidence="3">3.1.3.16</ecNumber>
    </recommendedName>
</protein>
<dbReference type="PANTHER" id="PTHR47992">
    <property type="entry name" value="PROTEIN PHOSPHATASE"/>
    <property type="match status" value="1"/>
</dbReference>
<comment type="similarity">
    <text evidence="9">Belongs to the PP2C family.</text>
</comment>